<protein>
    <submittedName>
        <fullName evidence="3">Putative terminase large subunit</fullName>
    </submittedName>
</protein>
<organism evidence="3 4">
    <name type="scientific">Pseudomonas phage phiGM22-3</name>
    <dbReference type="NCBI Taxonomy" id="2816462"/>
    <lineage>
        <taxon>Viruses</taxon>
        <taxon>Duplodnaviria</taxon>
        <taxon>Heunggongvirae</taxon>
        <taxon>Uroviricota</taxon>
        <taxon>Caudoviricetes</taxon>
        <taxon>Autographivirales</taxon>
        <taxon>Autoscriptoviridae</taxon>
        <taxon>Tunggulvirus</taxon>
        <taxon>Tunggulvirus GM223</taxon>
    </lineage>
</organism>
<feature type="region of interest" description="Disordered" evidence="1">
    <location>
        <begin position="558"/>
        <end position="596"/>
    </location>
</feature>
<dbReference type="EMBL" id="MW627366">
    <property type="protein sequence ID" value="QTZ83317.1"/>
    <property type="molecule type" value="Genomic_DNA"/>
</dbReference>
<proteinExistence type="predicted"/>
<reference evidence="3" key="1">
    <citation type="submission" date="2021-02" db="EMBL/GenBank/DDBJ databases">
        <authorList>
            <person name="Qin X."/>
            <person name="Gong M."/>
            <person name="Yang H."/>
        </authorList>
    </citation>
    <scope>NUCLEOTIDE SEQUENCE</scope>
</reference>
<evidence type="ECO:0000313" key="3">
    <source>
        <dbReference type="EMBL" id="QTZ83317.1"/>
    </source>
</evidence>
<dbReference type="InterPro" id="IPR054762">
    <property type="entry name" value="Gp19_RNaseH-like"/>
</dbReference>
<name>A0A8T8IV52_9CAUD</name>
<dbReference type="Pfam" id="PF22530">
    <property type="entry name" value="Terminase-T7_RNaseH-like"/>
    <property type="match status" value="1"/>
</dbReference>
<dbReference type="NCBIfam" id="NF033889">
    <property type="entry name" value="termin_lrg_T7"/>
    <property type="match status" value="1"/>
</dbReference>
<dbReference type="Gene3D" id="3.40.50.300">
    <property type="entry name" value="P-loop containing nucleotide triphosphate hydrolases"/>
    <property type="match status" value="1"/>
</dbReference>
<evidence type="ECO:0000313" key="4">
    <source>
        <dbReference type="Proteomes" id="UP000676975"/>
    </source>
</evidence>
<accession>A0A8T8IV52</accession>
<evidence type="ECO:0000256" key="1">
    <source>
        <dbReference type="SAM" id="MobiDB-lite"/>
    </source>
</evidence>
<dbReference type="InterPro" id="IPR027417">
    <property type="entry name" value="P-loop_NTPase"/>
</dbReference>
<dbReference type="Proteomes" id="UP000676975">
    <property type="component" value="Segment"/>
</dbReference>
<feature type="compositionally biased region" description="Basic and acidic residues" evidence="1">
    <location>
        <begin position="574"/>
        <end position="585"/>
    </location>
</feature>
<feature type="compositionally biased region" description="Basic residues" evidence="1">
    <location>
        <begin position="586"/>
        <end position="596"/>
    </location>
</feature>
<feature type="domain" description="Terminase large subunit ribonuclease H-like" evidence="2">
    <location>
        <begin position="370"/>
        <end position="486"/>
    </location>
</feature>
<keyword evidence="4" id="KW-1185">Reference proteome</keyword>
<sequence>MEVRERFEKAVIVREMYPRFRDFAEDWMEFLGFKLTWMQADMADFMQDCPDSSMVQAQRGEAKSTLACGFGIWQLIQDPRHRVMLVSGAEDKAKENGKLMKRTIMQWDLLDYLRPDRYAGDLTSDLEFDVHWSLKGVEKSASVNCIGLTGSLQGYRADLLIPDDIETTKNGLTQTQRDMTAKLSQEFSSICTHGKILYLGTPQTKESIYNALPRRGYTVRIWPGRFPTLDEQERYGEHLAPAIIERMALLGDRCRSGGGLDGTRGLSTDLGRYSEQDLCKKEMDQGPEGFQLQYMLDTSLSDAMRQQLKLRDLIFGDFQFDNVPERMSWAGAKQYQMTTPEGFPVERAEMYLPAFIAQAYQPLTNIIMTVDPASEGGDELAFAIGGIIGPYMHLIAVGGFKGGLSDDNMEKLAALIPRFGVRNVLVEKNMGAGAVTKLLTNYFNSIDPNTGKKRVQGCGIDERWSSGQKEKRIIDTLRPIIQRHRLVVHKTALEMDLEHLKQYPQDKRMIRSFFHQMHNITTDKGSLAKDDRLDAVEMLARELVGFLVLDEDTAEKKRTEAEAKDFINNPMQNADRKPAQKDRSGRSHRAMRRRGM</sequence>
<dbReference type="InterPro" id="IPR047987">
    <property type="entry name" value="Gp19-like_virus"/>
</dbReference>
<evidence type="ECO:0000259" key="2">
    <source>
        <dbReference type="Pfam" id="PF22530"/>
    </source>
</evidence>
<gene>
    <name evidence="3" type="ORF">phiGM223_51</name>
</gene>